<reference evidence="2 3" key="1">
    <citation type="submission" date="2019-06" db="EMBL/GenBank/DDBJ databases">
        <title>Whole genome shotgun sequence of Vibrio inusitatus NBRC 102082.</title>
        <authorList>
            <person name="Hosoyama A."/>
            <person name="Uohara A."/>
            <person name="Ohji S."/>
            <person name="Ichikawa N."/>
        </authorList>
    </citation>
    <scope>NUCLEOTIDE SEQUENCE [LARGE SCALE GENOMIC DNA]</scope>
    <source>
        <strain evidence="2 3">NBRC 102082</strain>
    </source>
</reference>
<dbReference type="Proteomes" id="UP000318717">
    <property type="component" value="Unassembled WGS sequence"/>
</dbReference>
<evidence type="ECO:0000256" key="1">
    <source>
        <dbReference type="SAM" id="SignalP"/>
    </source>
</evidence>
<keyword evidence="3" id="KW-1185">Reference proteome</keyword>
<protein>
    <submittedName>
        <fullName evidence="2">Uncharacterized protein</fullName>
    </submittedName>
</protein>
<evidence type="ECO:0000313" key="2">
    <source>
        <dbReference type="EMBL" id="GEA52160.1"/>
    </source>
</evidence>
<dbReference type="EMBL" id="BJLF01000016">
    <property type="protein sequence ID" value="GEA52160.1"/>
    <property type="molecule type" value="Genomic_DNA"/>
</dbReference>
<sequence>MKWIIIALSLLISPFTKASYGTGGVPSVPCYIDKEYKGTIPINECKRLGGEIPGKKKSKP</sequence>
<proteinExistence type="predicted"/>
<dbReference type="OrthoDB" id="5880381at2"/>
<accession>A0A4Y3HZM2</accession>
<comment type="caution">
    <text evidence="2">The sequence shown here is derived from an EMBL/GenBank/DDBJ whole genome shotgun (WGS) entry which is preliminary data.</text>
</comment>
<evidence type="ECO:0000313" key="3">
    <source>
        <dbReference type="Proteomes" id="UP000318717"/>
    </source>
</evidence>
<gene>
    <name evidence="2" type="ORF">VIN01S_29640</name>
</gene>
<organism evidence="2 3">
    <name type="scientific">Vibrio inusitatus NBRC 102082</name>
    <dbReference type="NCBI Taxonomy" id="1219070"/>
    <lineage>
        <taxon>Bacteria</taxon>
        <taxon>Pseudomonadati</taxon>
        <taxon>Pseudomonadota</taxon>
        <taxon>Gammaproteobacteria</taxon>
        <taxon>Vibrionales</taxon>
        <taxon>Vibrionaceae</taxon>
        <taxon>Vibrio</taxon>
    </lineage>
</organism>
<dbReference type="AlphaFoldDB" id="A0A4Y3HZM2"/>
<keyword evidence="1" id="KW-0732">Signal</keyword>
<feature type="signal peptide" evidence="1">
    <location>
        <begin position="1"/>
        <end position="18"/>
    </location>
</feature>
<name>A0A4Y3HZM2_9VIBR</name>
<feature type="chain" id="PRO_5021433232" evidence="1">
    <location>
        <begin position="19"/>
        <end position="60"/>
    </location>
</feature>